<evidence type="ECO:0000256" key="1">
    <source>
        <dbReference type="SAM" id="Phobius"/>
    </source>
</evidence>
<evidence type="ECO:0000313" key="2">
    <source>
        <dbReference type="EMBL" id="RYU97066.1"/>
    </source>
</evidence>
<name>A0A4Q5M3S7_9BACT</name>
<feature type="transmembrane region" description="Helical" evidence="1">
    <location>
        <begin position="57"/>
        <end position="76"/>
    </location>
</feature>
<accession>A0A4Q5M3S7</accession>
<keyword evidence="3" id="KW-1185">Reference proteome</keyword>
<proteinExistence type="predicted"/>
<comment type="caution">
    <text evidence="2">The sequence shown here is derived from an EMBL/GenBank/DDBJ whole genome shotgun (WGS) entry which is preliminary data.</text>
</comment>
<keyword evidence="1" id="KW-0812">Transmembrane</keyword>
<reference evidence="2 3" key="1">
    <citation type="submission" date="2019-02" db="EMBL/GenBank/DDBJ databases">
        <title>Bacterial novel species Emticicia sp. 17J42-9 isolated from soil.</title>
        <authorList>
            <person name="Jung H.-Y."/>
        </authorList>
    </citation>
    <scope>NUCLEOTIDE SEQUENCE [LARGE SCALE GENOMIC DNA]</scope>
    <source>
        <strain evidence="2 3">17J42-9</strain>
    </source>
</reference>
<protein>
    <recommendedName>
        <fullName evidence="4">DUF4131 domain-containing protein</fullName>
    </recommendedName>
</protein>
<dbReference type="RefSeq" id="WP_130019643.1">
    <property type="nucleotide sequence ID" value="NZ_SEWF01000004.1"/>
</dbReference>
<feature type="transmembrane region" description="Helical" evidence="1">
    <location>
        <begin position="7"/>
        <end position="26"/>
    </location>
</feature>
<evidence type="ECO:0008006" key="4">
    <source>
        <dbReference type="Google" id="ProtNLM"/>
    </source>
</evidence>
<dbReference type="Proteomes" id="UP000293162">
    <property type="component" value="Unassembled WGS sequence"/>
</dbReference>
<dbReference type="AlphaFoldDB" id="A0A4Q5M3S7"/>
<organism evidence="2 3">
    <name type="scientific">Emticicia agri</name>
    <dbReference type="NCBI Taxonomy" id="2492393"/>
    <lineage>
        <taxon>Bacteria</taxon>
        <taxon>Pseudomonadati</taxon>
        <taxon>Bacteroidota</taxon>
        <taxon>Cytophagia</taxon>
        <taxon>Cytophagales</taxon>
        <taxon>Leadbetterellaceae</taxon>
        <taxon>Emticicia</taxon>
    </lineage>
</organism>
<sequence length="184" mass="22009">MRRRRKNALIPLIFMILVLLLIYGFVILRGEWLSLVMGFFFMIGISKFLDDYIGKRYFLYTFSILISIFIFTLLYVNTVRNNSSEKITVEGEISAVHNSYRYVQFELKEYPDISFKSYDSEIRASFREYTPDSYYKKTPVNLDKKVSITVFKSHLDWYRKPYVAFLNKLRFPLEVEIESFVLVE</sequence>
<evidence type="ECO:0000313" key="3">
    <source>
        <dbReference type="Proteomes" id="UP000293162"/>
    </source>
</evidence>
<gene>
    <name evidence="2" type="ORF">EWM59_03925</name>
</gene>
<keyword evidence="1" id="KW-0472">Membrane</keyword>
<keyword evidence="1" id="KW-1133">Transmembrane helix</keyword>
<dbReference type="EMBL" id="SEWF01000004">
    <property type="protein sequence ID" value="RYU97066.1"/>
    <property type="molecule type" value="Genomic_DNA"/>
</dbReference>